<organism evidence="20 21">
    <name type="scientific">Mordavella massiliensis</name>
    <dbReference type="NCBI Taxonomy" id="1871024"/>
    <lineage>
        <taxon>Bacteria</taxon>
        <taxon>Bacillati</taxon>
        <taxon>Bacillota</taxon>
        <taxon>Clostridia</taxon>
        <taxon>Eubacteriales</taxon>
        <taxon>Clostridiaceae</taxon>
        <taxon>Mordavella</taxon>
    </lineage>
</organism>
<accession>A0A938XBH6</accession>
<evidence type="ECO:0000256" key="1">
    <source>
        <dbReference type="ARBA" id="ARBA00004651"/>
    </source>
</evidence>
<dbReference type="PANTHER" id="PTHR34299:SF1">
    <property type="entry name" value="DIACYLGLYCEROL KINASE"/>
    <property type="match status" value="1"/>
</dbReference>
<dbReference type="InterPro" id="IPR000829">
    <property type="entry name" value="DAGK"/>
</dbReference>
<evidence type="ECO:0000256" key="16">
    <source>
        <dbReference type="PIRSR" id="PIRSR600829-2"/>
    </source>
</evidence>
<comment type="subcellular location">
    <subcellularLocation>
        <location evidence="1">Cell membrane</location>
        <topology evidence="1">Multi-pass membrane protein</topology>
    </subcellularLocation>
</comment>
<comment type="caution">
    <text evidence="20">The sequence shown here is derived from an EMBL/GenBank/DDBJ whole genome shotgun (WGS) entry which is preliminary data.</text>
</comment>
<evidence type="ECO:0000256" key="14">
    <source>
        <dbReference type="ARBA" id="ARBA00023264"/>
    </source>
</evidence>
<evidence type="ECO:0000256" key="9">
    <source>
        <dbReference type="ARBA" id="ARBA00022840"/>
    </source>
</evidence>
<keyword evidence="7 17" id="KW-0547">Nucleotide-binding</keyword>
<evidence type="ECO:0000256" key="19">
    <source>
        <dbReference type="SAM" id="Phobius"/>
    </source>
</evidence>
<keyword evidence="14" id="KW-1208">Phospholipid metabolism</keyword>
<keyword evidence="5" id="KW-0808">Transferase</keyword>
<evidence type="ECO:0000256" key="3">
    <source>
        <dbReference type="ARBA" id="ARBA00022475"/>
    </source>
</evidence>
<evidence type="ECO:0000256" key="6">
    <source>
        <dbReference type="ARBA" id="ARBA00022692"/>
    </source>
</evidence>
<feature type="transmembrane region" description="Helical" evidence="19">
    <location>
        <begin position="94"/>
        <end position="116"/>
    </location>
</feature>
<keyword evidence="18" id="KW-0479">Metal-binding</keyword>
<evidence type="ECO:0000256" key="4">
    <source>
        <dbReference type="ARBA" id="ARBA00022516"/>
    </source>
</evidence>
<evidence type="ECO:0000256" key="18">
    <source>
        <dbReference type="PIRSR" id="PIRSR600829-4"/>
    </source>
</evidence>
<evidence type="ECO:0000256" key="8">
    <source>
        <dbReference type="ARBA" id="ARBA00022777"/>
    </source>
</evidence>
<feature type="transmembrane region" description="Helical" evidence="19">
    <location>
        <begin position="30"/>
        <end position="47"/>
    </location>
</feature>
<evidence type="ECO:0000256" key="11">
    <source>
        <dbReference type="ARBA" id="ARBA00023098"/>
    </source>
</evidence>
<reference evidence="20" key="2">
    <citation type="journal article" date="2021" name="Sci. Rep.">
        <title>The distribution of antibiotic resistance genes in chicken gut microbiota commensals.</title>
        <authorList>
            <person name="Juricova H."/>
            <person name="Matiasovicova J."/>
            <person name="Kubasova T."/>
            <person name="Cejkova D."/>
            <person name="Rychlik I."/>
        </authorList>
    </citation>
    <scope>NUCLEOTIDE SEQUENCE</scope>
    <source>
        <strain evidence="20">An582</strain>
    </source>
</reference>
<dbReference type="CDD" id="cd14265">
    <property type="entry name" value="UDPK_IM_like"/>
    <property type="match status" value="1"/>
</dbReference>
<dbReference type="InterPro" id="IPR033717">
    <property type="entry name" value="UDPK"/>
</dbReference>
<evidence type="ECO:0000256" key="12">
    <source>
        <dbReference type="ARBA" id="ARBA00023136"/>
    </source>
</evidence>
<comment type="similarity">
    <text evidence="2">Belongs to the bacterial diacylglycerol kinase family.</text>
</comment>
<proteinExistence type="inferred from homology"/>
<evidence type="ECO:0000256" key="7">
    <source>
        <dbReference type="ARBA" id="ARBA00022741"/>
    </source>
</evidence>
<keyword evidence="11" id="KW-0443">Lipid metabolism</keyword>
<dbReference type="PROSITE" id="PS01069">
    <property type="entry name" value="DAGK_PROKAR"/>
    <property type="match status" value="1"/>
</dbReference>
<feature type="binding site" evidence="18">
    <location>
        <position position="75"/>
    </location>
    <ligand>
        <name>a divalent metal cation</name>
        <dbReference type="ChEBI" id="CHEBI:60240"/>
    </ligand>
</feature>
<evidence type="ECO:0000256" key="17">
    <source>
        <dbReference type="PIRSR" id="PIRSR600829-3"/>
    </source>
</evidence>
<dbReference type="InterPro" id="IPR036945">
    <property type="entry name" value="DAGK_sf"/>
</dbReference>
<protein>
    <submittedName>
        <fullName evidence="20">Diacylglycerol kinase family protein</fullName>
    </submittedName>
</protein>
<dbReference type="GO" id="GO:0008654">
    <property type="term" value="P:phospholipid biosynthetic process"/>
    <property type="evidence" value="ECO:0007669"/>
    <property type="project" value="UniProtKB-KW"/>
</dbReference>
<feature type="binding site" evidence="18">
    <location>
        <position position="27"/>
    </location>
    <ligand>
        <name>a divalent metal cation</name>
        <dbReference type="ChEBI" id="CHEBI:60240"/>
    </ligand>
</feature>
<evidence type="ECO:0000256" key="10">
    <source>
        <dbReference type="ARBA" id="ARBA00022989"/>
    </source>
</evidence>
<dbReference type="GO" id="GO:0005524">
    <property type="term" value="F:ATP binding"/>
    <property type="evidence" value="ECO:0007669"/>
    <property type="project" value="UniProtKB-KW"/>
</dbReference>
<feature type="active site" description="Proton acceptor" evidence="15">
    <location>
        <position position="68"/>
    </location>
</feature>
<feature type="binding site" evidence="17">
    <location>
        <position position="75"/>
    </location>
    <ligand>
        <name>ATP</name>
        <dbReference type="ChEBI" id="CHEBI:30616"/>
    </ligand>
</feature>
<gene>
    <name evidence="20" type="ORF">H6A20_03750</name>
</gene>
<dbReference type="Proteomes" id="UP000705508">
    <property type="component" value="Unassembled WGS sequence"/>
</dbReference>
<keyword evidence="18" id="KW-0460">Magnesium</keyword>
<dbReference type="GO" id="GO:0016301">
    <property type="term" value="F:kinase activity"/>
    <property type="evidence" value="ECO:0007669"/>
    <property type="project" value="UniProtKB-KW"/>
</dbReference>
<evidence type="ECO:0000256" key="5">
    <source>
        <dbReference type="ARBA" id="ARBA00022679"/>
    </source>
</evidence>
<keyword evidence="9 17" id="KW-0067">ATP-binding</keyword>
<keyword evidence="10 19" id="KW-1133">Transmembrane helix</keyword>
<dbReference type="RefSeq" id="WP_204905833.1">
    <property type="nucleotide sequence ID" value="NZ_JACJKS010000004.1"/>
</dbReference>
<name>A0A938XBH6_9CLOT</name>
<evidence type="ECO:0000256" key="2">
    <source>
        <dbReference type="ARBA" id="ARBA00005967"/>
    </source>
</evidence>
<keyword evidence="4" id="KW-0444">Lipid biosynthesis</keyword>
<feature type="transmembrane region" description="Helical" evidence="19">
    <location>
        <begin position="54"/>
        <end position="74"/>
    </location>
</feature>
<keyword evidence="8 20" id="KW-0418">Kinase</keyword>
<evidence type="ECO:0000256" key="15">
    <source>
        <dbReference type="PIRSR" id="PIRSR600829-1"/>
    </source>
</evidence>
<evidence type="ECO:0000256" key="13">
    <source>
        <dbReference type="ARBA" id="ARBA00023209"/>
    </source>
</evidence>
<dbReference type="EMBL" id="JACJKS010000004">
    <property type="protein sequence ID" value="MBM6947780.1"/>
    <property type="molecule type" value="Genomic_DNA"/>
</dbReference>
<reference evidence="20" key="1">
    <citation type="submission" date="2020-08" db="EMBL/GenBank/DDBJ databases">
        <authorList>
            <person name="Cejkova D."/>
            <person name="Kubasova T."/>
            <person name="Jahodarova E."/>
            <person name="Rychlik I."/>
        </authorList>
    </citation>
    <scope>NUCLEOTIDE SEQUENCE</scope>
    <source>
        <strain evidence="20">An582</strain>
    </source>
</reference>
<keyword evidence="12 19" id="KW-0472">Membrane</keyword>
<evidence type="ECO:0000313" key="20">
    <source>
        <dbReference type="EMBL" id="MBM6947780.1"/>
    </source>
</evidence>
<keyword evidence="6 19" id="KW-0812">Transmembrane</keyword>
<feature type="binding site" evidence="17">
    <location>
        <begin position="93"/>
        <end position="94"/>
    </location>
    <ligand>
        <name>ATP</name>
        <dbReference type="ChEBI" id="CHEBI:30616"/>
    </ligand>
</feature>
<comment type="cofactor">
    <cofactor evidence="18">
        <name>Mg(2+)</name>
        <dbReference type="ChEBI" id="CHEBI:18420"/>
    </cofactor>
    <text evidence="18">Mn(2+), Zn(2+), Cd(2+) and Co(2+) support activity to lesser extents.</text>
</comment>
<dbReference type="GO" id="GO:0046872">
    <property type="term" value="F:metal ion binding"/>
    <property type="evidence" value="ECO:0007669"/>
    <property type="project" value="UniProtKB-KW"/>
</dbReference>
<dbReference type="Gene3D" id="1.10.287.3610">
    <property type="match status" value="1"/>
</dbReference>
<dbReference type="AlphaFoldDB" id="A0A938XBH6"/>
<keyword evidence="13" id="KW-0594">Phospholipid biosynthesis</keyword>
<dbReference type="GO" id="GO:0005886">
    <property type="term" value="C:plasma membrane"/>
    <property type="evidence" value="ECO:0007669"/>
    <property type="project" value="UniProtKB-SubCell"/>
</dbReference>
<feature type="binding site" evidence="16">
    <location>
        <position position="68"/>
    </location>
    <ligand>
        <name>substrate</name>
    </ligand>
</feature>
<dbReference type="PANTHER" id="PTHR34299">
    <property type="entry name" value="DIACYLGLYCEROL KINASE"/>
    <property type="match status" value="1"/>
</dbReference>
<dbReference type="Pfam" id="PF01219">
    <property type="entry name" value="DAGK_prokar"/>
    <property type="match status" value="1"/>
</dbReference>
<sequence>MKGQKKPPLYKSFGFAFEGIFAVIRRERNMQIHCCMMTLVIIAGLFFGISRTEWCICFVLFGLVMSLELVNTAVESVVDLVTQERRPLAKLAKDAAAGAVLIASIMAAAAGLIIFLPKGWTFLMTIAG</sequence>
<feature type="binding site" evidence="17">
    <location>
        <position position="27"/>
    </location>
    <ligand>
        <name>ATP</name>
        <dbReference type="ChEBI" id="CHEBI:30616"/>
    </ligand>
</feature>
<keyword evidence="3" id="KW-1003">Cell membrane</keyword>
<evidence type="ECO:0000313" key="21">
    <source>
        <dbReference type="Proteomes" id="UP000705508"/>
    </source>
</evidence>